<keyword evidence="9" id="KW-1185">Reference proteome</keyword>
<dbReference type="Gene3D" id="1.20.1300.20">
    <property type="entry name" value="Peptidase C65 Otubain, subdomain 2"/>
    <property type="match status" value="1"/>
</dbReference>
<dbReference type="HOGENOM" id="CLU_014832_3_4_1"/>
<feature type="domain" description="OTU" evidence="7">
    <location>
        <begin position="41"/>
        <end position="223"/>
    </location>
</feature>
<dbReference type="GO" id="GO:0004843">
    <property type="term" value="F:cysteine-type deubiquitinase activity"/>
    <property type="evidence" value="ECO:0007669"/>
    <property type="project" value="UniProtKB-EC"/>
</dbReference>
<dbReference type="GO" id="GO:0006508">
    <property type="term" value="P:proteolysis"/>
    <property type="evidence" value="ECO:0007669"/>
    <property type="project" value="UniProtKB-KW"/>
</dbReference>
<keyword evidence="6" id="KW-0788">Thiol protease</keyword>
<keyword evidence="3" id="KW-0645">Protease</keyword>
<dbReference type="AlphaFoldDB" id="I3EKC9"/>
<dbReference type="Pfam" id="PF10275">
    <property type="entry name" value="Peptidase_C65"/>
    <property type="match status" value="1"/>
</dbReference>
<evidence type="ECO:0000256" key="5">
    <source>
        <dbReference type="ARBA" id="ARBA00022801"/>
    </source>
</evidence>
<evidence type="ECO:0000313" key="9">
    <source>
        <dbReference type="Proteomes" id="UP000002872"/>
    </source>
</evidence>
<dbReference type="InParanoid" id="I3EKC9"/>
<accession>I3EKC9</accession>
<dbReference type="Gene3D" id="3.30.200.60">
    <property type="entry name" value="Peptidase C65 Otubain, subdomain 1"/>
    <property type="match status" value="1"/>
</dbReference>
<reference evidence="8" key="1">
    <citation type="submission" date="2011-01" db="EMBL/GenBank/DDBJ databases">
        <title>The Genome Sequence of Nematocida parisii strain ERTm3.</title>
        <authorList>
            <consortium name="The Broad Institute Genome Sequencing Platform"/>
            <consortium name="The Broad Institute Genome Sequencing Center for Infectious Disease"/>
            <person name="Cuomo C."/>
            <person name="Troemel E."/>
            <person name="Young S.K."/>
            <person name="Zeng Q."/>
            <person name="Gargeya S."/>
            <person name="Fitzgerald M."/>
            <person name="Haas B."/>
            <person name="Abouelleil A."/>
            <person name="Alvarado L."/>
            <person name="Arachchi H.M."/>
            <person name="Berlin A."/>
            <person name="Chapman S.B."/>
            <person name="Gearin G."/>
            <person name="Goldberg J."/>
            <person name="Griggs A."/>
            <person name="Gujja S."/>
            <person name="Hansen M."/>
            <person name="Heiman D."/>
            <person name="Howarth C."/>
            <person name="Larimer J."/>
            <person name="Lui A."/>
            <person name="MacDonald P.J.P."/>
            <person name="McCowen C."/>
            <person name="Montmayeur A."/>
            <person name="Murphy C."/>
            <person name="Neiman D."/>
            <person name="Pearson M."/>
            <person name="Priest M."/>
            <person name="Roberts A."/>
            <person name="Saif S."/>
            <person name="Shea T."/>
            <person name="Sisk P."/>
            <person name="Stolte C."/>
            <person name="Sykes S."/>
            <person name="Wortman J."/>
            <person name="Nusbaum C."/>
            <person name="Birren B."/>
        </authorList>
    </citation>
    <scope>NUCLEOTIDE SEQUENCE</scope>
    <source>
        <strain evidence="8">ERTm3</strain>
    </source>
</reference>
<dbReference type="Proteomes" id="UP000002872">
    <property type="component" value="Unassembled WGS sequence"/>
</dbReference>
<dbReference type="PANTHER" id="PTHR12931">
    <property type="entry name" value="UBIQUITIN THIOLESTERASE PROTEIN OTUB"/>
    <property type="match status" value="1"/>
</dbReference>
<comment type="catalytic activity">
    <reaction evidence="1">
        <text>Thiol-dependent hydrolysis of ester, thioester, amide, peptide and isopeptide bonds formed by the C-terminal Gly of ubiquitin (a 76-residue protein attached to proteins as an intracellular targeting signal).</text>
        <dbReference type="EC" id="3.4.19.12"/>
    </reaction>
</comment>
<evidence type="ECO:0000256" key="6">
    <source>
        <dbReference type="ARBA" id="ARBA00022807"/>
    </source>
</evidence>
<dbReference type="InterPro" id="IPR042467">
    <property type="entry name" value="Peptidase_C65_otubain_sub2"/>
</dbReference>
<dbReference type="InterPro" id="IPR003323">
    <property type="entry name" value="OTU_dom"/>
</dbReference>
<dbReference type="PROSITE" id="PS50802">
    <property type="entry name" value="OTU"/>
    <property type="match status" value="1"/>
</dbReference>
<evidence type="ECO:0000259" key="7">
    <source>
        <dbReference type="PROSITE" id="PS50802"/>
    </source>
</evidence>
<evidence type="ECO:0000256" key="4">
    <source>
        <dbReference type="ARBA" id="ARBA00022786"/>
    </source>
</evidence>
<dbReference type="OMA" id="KVYCRQE"/>
<dbReference type="InterPro" id="IPR042468">
    <property type="entry name" value="Peptidase_C65_otubain_sub1"/>
</dbReference>
<dbReference type="EMBL" id="GL870876">
    <property type="protein sequence ID" value="EIJ89676.1"/>
    <property type="molecule type" value="Genomic_DNA"/>
</dbReference>
<sequence length="223" mass="25491">MDTNTADDSYVGKPLELNGIIENYKETPLYMGISALPVADSKVRLIKRDGNCFYYSIIFLMLEHYSTPAQAAELIQNFNRINNALVLDGVEDYLVNEFSDPIMSVLKAVGNNETTGLEALDNIFWNYTVAYFRLITSMRIKKHTDEFTDFIVDSSIEEYCSKNIEAINQYAGELEMIAITKALSISFDIIWIEKERNDHFTRGDGEKIGTLLFMADHFDILYL</sequence>
<dbReference type="GO" id="GO:0043130">
    <property type="term" value="F:ubiquitin binding"/>
    <property type="evidence" value="ECO:0007669"/>
    <property type="project" value="TreeGrafter"/>
</dbReference>
<evidence type="ECO:0000313" key="8">
    <source>
        <dbReference type="EMBL" id="EIJ89676.1"/>
    </source>
</evidence>
<dbReference type="SUPFAM" id="SSF54001">
    <property type="entry name" value="Cysteine proteinases"/>
    <property type="match status" value="1"/>
</dbReference>
<dbReference type="VEuPathDB" id="MicrosporidiaDB:NEQG_00446"/>
<dbReference type="STRING" id="935791.I3EKC9"/>
<protein>
    <recommendedName>
        <fullName evidence="2">ubiquitinyl hydrolase 1</fullName>
        <ecNumber evidence="2">3.4.19.12</ecNumber>
    </recommendedName>
</protein>
<keyword evidence="5" id="KW-0378">Hydrolase</keyword>
<dbReference type="OrthoDB" id="18915at2759"/>
<dbReference type="CDD" id="cd22749">
    <property type="entry name" value="Otubain_C65"/>
    <property type="match status" value="1"/>
</dbReference>
<dbReference type="GO" id="GO:0005634">
    <property type="term" value="C:nucleus"/>
    <property type="evidence" value="ECO:0007669"/>
    <property type="project" value="TreeGrafter"/>
</dbReference>
<organism evidence="8 9">
    <name type="scientific">Nematocida parisii (strain ERTm3)</name>
    <name type="common">Nematode killer fungus</name>
    <dbReference type="NCBI Taxonomy" id="935791"/>
    <lineage>
        <taxon>Eukaryota</taxon>
        <taxon>Fungi</taxon>
        <taxon>Fungi incertae sedis</taxon>
        <taxon>Microsporidia</taxon>
        <taxon>Nematocida</taxon>
    </lineage>
</organism>
<evidence type="ECO:0000256" key="1">
    <source>
        <dbReference type="ARBA" id="ARBA00000707"/>
    </source>
</evidence>
<dbReference type="GO" id="GO:0071108">
    <property type="term" value="P:protein K48-linked deubiquitination"/>
    <property type="evidence" value="ECO:0007669"/>
    <property type="project" value="TreeGrafter"/>
</dbReference>
<evidence type="ECO:0000256" key="2">
    <source>
        <dbReference type="ARBA" id="ARBA00012759"/>
    </source>
</evidence>
<gene>
    <name evidence="8" type="ORF">NEQG_00446</name>
</gene>
<evidence type="ECO:0000256" key="3">
    <source>
        <dbReference type="ARBA" id="ARBA00022670"/>
    </source>
</evidence>
<keyword evidence="4" id="KW-0833">Ubl conjugation pathway</keyword>
<dbReference type="EC" id="3.4.19.12" evidence="2"/>
<name>I3EKC9_NEMP3</name>
<dbReference type="PANTHER" id="PTHR12931:SF15">
    <property type="entry name" value="UBIQUITIN THIOESTERASE OTUBAIN-LIKE"/>
    <property type="match status" value="1"/>
</dbReference>
<dbReference type="InterPro" id="IPR019400">
    <property type="entry name" value="Peptidase_C65_otubain"/>
</dbReference>
<dbReference type="InterPro" id="IPR038765">
    <property type="entry name" value="Papain-like_cys_pep_sf"/>
</dbReference>
<proteinExistence type="predicted"/>